<feature type="non-terminal residue" evidence="1">
    <location>
        <position position="59"/>
    </location>
</feature>
<name>A0AAV4Q3K1_CAEEX</name>
<accession>A0AAV4Q3K1</accession>
<dbReference type="EMBL" id="BPLR01005462">
    <property type="protein sequence ID" value="GIY02600.1"/>
    <property type="molecule type" value="Genomic_DNA"/>
</dbReference>
<keyword evidence="2" id="KW-1185">Reference proteome</keyword>
<organism evidence="1 2">
    <name type="scientific">Caerostris extrusa</name>
    <name type="common">Bark spider</name>
    <name type="synonym">Caerostris bankana</name>
    <dbReference type="NCBI Taxonomy" id="172846"/>
    <lineage>
        <taxon>Eukaryota</taxon>
        <taxon>Metazoa</taxon>
        <taxon>Ecdysozoa</taxon>
        <taxon>Arthropoda</taxon>
        <taxon>Chelicerata</taxon>
        <taxon>Arachnida</taxon>
        <taxon>Araneae</taxon>
        <taxon>Araneomorphae</taxon>
        <taxon>Entelegynae</taxon>
        <taxon>Araneoidea</taxon>
        <taxon>Araneidae</taxon>
        <taxon>Caerostris</taxon>
    </lineage>
</organism>
<evidence type="ECO:0000313" key="2">
    <source>
        <dbReference type="Proteomes" id="UP001054945"/>
    </source>
</evidence>
<protein>
    <submittedName>
        <fullName evidence="1">Uncharacterized protein</fullName>
    </submittedName>
</protein>
<proteinExistence type="predicted"/>
<reference evidence="1 2" key="1">
    <citation type="submission" date="2021-06" db="EMBL/GenBank/DDBJ databases">
        <title>Caerostris extrusa draft genome.</title>
        <authorList>
            <person name="Kono N."/>
            <person name="Arakawa K."/>
        </authorList>
    </citation>
    <scope>NUCLEOTIDE SEQUENCE [LARGE SCALE GENOMIC DNA]</scope>
</reference>
<gene>
    <name evidence="1" type="ORF">CEXT_123811</name>
</gene>
<dbReference type="AlphaFoldDB" id="A0AAV4Q3K1"/>
<evidence type="ECO:0000313" key="1">
    <source>
        <dbReference type="EMBL" id="GIY02600.1"/>
    </source>
</evidence>
<comment type="caution">
    <text evidence="1">The sequence shown here is derived from an EMBL/GenBank/DDBJ whole genome shotgun (WGS) entry which is preliminary data.</text>
</comment>
<sequence>MTTTLKILEMRVSFPNFPVFAFKMFCLANDLLSAISISVTISEAMTKLDNLLIQAFSTR</sequence>
<dbReference type="Proteomes" id="UP001054945">
    <property type="component" value="Unassembled WGS sequence"/>
</dbReference>